<dbReference type="Gene3D" id="1.20.120.1850">
    <property type="entry name" value="Ebh helix bundles repeating unit (S and A modules)"/>
    <property type="match status" value="18"/>
</dbReference>
<gene>
    <name evidence="4" type="primary">ebh_1</name>
    <name evidence="4" type="ORF">NCTC10194_00003</name>
</gene>
<feature type="coiled-coil region" evidence="1">
    <location>
        <begin position="2119"/>
        <end position="2167"/>
    </location>
</feature>
<feature type="coiled-coil region" evidence="1">
    <location>
        <begin position="689"/>
        <end position="716"/>
    </location>
</feature>
<evidence type="ECO:0000313" key="5">
    <source>
        <dbReference type="Proteomes" id="UP000290815"/>
    </source>
</evidence>
<dbReference type="KEGG" id="mgly:NCTC10194_00003"/>
<feature type="domain" description="Extracellular matrix-binding protein ebh GA module" evidence="3">
    <location>
        <begin position="3800"/>
        <end position="3860"/>
    </location>
</feature>
<keyword evidence="2" id="KW-1133">Transmembrane helix</keyword>
<feature type="domain" description="Extracellular matrix-binding protein ebh GA module" evidence="3">
    <location>
        <begin position="3933"/>
        <end position="3992"/>
    </location>
</feature>
<feature type="coiled-coil region" evidence="1">
    <location>
        <begin position="3332"/>
        <end position="3385"/>
    </location>
</feature>
<accession>A0A449AU07</accession>
<dbReference type="InterPro" id="IPR002988">
    <property type="entry name" value="GA_module"/>
</dbReference>
<feature type="coiled-coil region" evidence="1">
    <location>
        <begin position="2405"/>
        <end position="2466"/>
    </location>
</feature>
<feature type="domain" description="Extracellular matrix-binding protein ebh GA module" evidence="3">
    <location>
        <begin position="3316"/>
        <end position="3363"/>
    </location>
</feature>
<feature type="domain" description="Extracellular matrix-binding protein ebh GA module" evidence="3">
    <location>
        <begin position="1873"/>
        <end position="1924"/>
    </location>
</feature>
<feature type="domain" description="Extracellular matrix-binding protein ebh GA module" evidence="3">
    <location>
        <begin position="3429"/>
        <end position="3484"/>
    </location>
</feature>
<keyword evidence="2" id="KW-0812">Transmembrane</keyword>
<dbReference type="PANTHER" id="PTHR23159:SF60">
    <property type="entry name" value="SPINDLE ASSEMBLY ABNORMAL PROTEIN 4"/>
    <property type="match status" value="1"/>
</dbReference>
<feature type="coiled-coil region" evidence="1">
    <location>
        <begin position="2337"/>
        <end position="2368"/>
    </location>
</feature>
<evidence type="ECO:0000259" key="3">
    <source>
        <dbReference type="SMART" id="SM00844"/>
    </source>
</evidence>
<feature type="coiled-coil region" evidence="1">
    <location>
        <begin position="2195"/>
        <end position="2313"/>
    </location>
</feature>
<feature type="coiled-coil region" evidence="1">
    <location>
        <begin position="2604"/>
        <end position="2674"/>
    </location>
</feature>
<feature type="coiled-coil region" evidence="1">
    <location>
        <begin position="4245"/>
        <end position="4275"/>
    </location>
</feature>
<feature type="domain" description="Extracellular matrix-binding protein ebh GA module" evidence="3">
    <location>
        <begin position="2604"/>
        <end position="2655"/>
    </location>
</feature>
<dbReference type="PANTHER" id="PTHR23159">
    <property type="entry name" value="CENTROSOMAL PROTEIN 2"/>
    <property type="match status" value="1"/>
</dbReference>
<keyword evidence="5" id="KW-1185">Reference proteome</keyword>
<feature type="coiled-coil region" evidence="1">
    <location>
        <begin position="3903"/>
        <end position="4004"/>
    </location>
</feature>
<feature type="domain" description="Extracellular matrix-binding protein ebh GA module" evidence="3">
    <location>
        <begin position="2722"/>
        <end position="2780"/>
    </location>
</feature>
<feature type="domain" description="Extracellular matrix-binding protein ebh GA module" evidence="3">
    <location>
        <begin position="4194"/>
        <end position="4253"/>
    </location>
</feature>
<dbReference type="SUPFAM" id="SSF46997">
    <property type="entry name" value="Bacterial immunoglobulin/albumin-binding domains"/>
    <property type="match status" value="7"/>
</dbReference>
<feature type="coiled-coil region" evidence="1">
    <location>
        <begin position="4080"/>
        <end position="4173"/>
    </location>
</feature>
<feature type="domain" description="Extracellular matrix-binding protein ebh GA module" evidence="3">
    <location>
        <begin position="4329"/>
        <end position="4389"/>
    </location>
</feature>
<feature type="transmembrane region" description="Helical" evidence="2">
    <location>
        <begin position="4848"/>
        <end position="4869"/>
    </location>
</feature>
<dbReference type="InterPro" id="IPR020840">
    <property type="entry name" value="Extracell_matrix-bd_GA"/>
</dbReference>
<dbReference type="EMBL" id="LR215024">
    <property type="protein sequence ID" value="VEU70009.1"/>
    <property type="molecule type" value="Genomic_DNA"/>
</dbReference>
<feature type="domain" description="Extracellular matrix-binding protein ebh GA module" evidence="3">
    <location>
        <begin position="2243"/>
        <end position="2294"/>
    </location>
</feature>
<dbReference type="Pfam" id="PF07554">
    <property type="entry name" value="FIVAR"/>
    <property type="match status" value="11"/>
</dbReference>
<dbReference type="SMART" id="SM00844">
    <property type="entry name" value="GA"/>
    <property type="match status" value="15"/>
</dbReference>
<feature type="coiled-coil region" evidence="1">
    <location>
        <begin position="3419"/>
        <end position="3503"/>
    </location>
</feature>
<keyword evidence="1" id="KW-0175">Coiled coil</keyword>
<evidence type="ECO:0000313" key="4">
    <source>
        <dbReference type="EMBL" id="VEU70009.1"/>
    </source>
</evidence>
<feature type="coiled-coil region" evidence="1">
    <location>
        <begin position="3683"/>
        <end position="3710"/>
    </location>
</feature>
<dbReference type="Pfam" id="PF01468">
    <property type="entry name" value="GA"/>
    <property type="match status" value="19"/>
</dbReference>
<protein>
    <submittedName>
        <fullName evidence="4">ECM-binding protein homolog</fullName>
    </submittedName>
</protein>
<evidence type="ECO:0000256" key="2">
    <source>
        <dbReference type="SAM" id="Phobius"/>
    </source>
</evidence>
<dbReference type="InterPro" id="IPR009063">
    <property type="entry name" value="Ig/albumin-bd_sf"/>
</dbReference>
<feature type="domain" description="Extracellular matrix-binding protein ebh GA module" evidence="3">
    <location>
        <begin position="4067"/>
        <end position="4126"/>
    </location>
</feature>
<dbReference type="RefSeq" id="WP_129622100.1">
    <property type="nucleotide sequence ID" value="NZ_LR215024.1"/>
</dbReference>
<dbReference type="Gene3D" id="1.20.5.420">
    <property type="entry name" value="Immunoglobulin FC, subunit C"/>
    <property type="match status" value="7"/>
</dbReference>
<feature type="domain" description="Extracellular matrix-binding protein ebh GA module" evidence="3">
    <location>
        <begin position="2358"/>
        <end position="2413"/>
    </location>
</feature>
<evidence type="ECO:0000256" key="1">
    <source>
        <dbReference type="SAM" id="Coils"/>
    </source>
</evidence>
<organism evidence="4 5">
    <name type="scientific">Mycoplasmopsis glycophila</name>
    <dbReference type="NCBI Taxonomy" id="171285"/>
    <lineage>
        <taxon>Bacteria</taxon>
        <taxon>Bacillati</taxon>
        <taxon>Mycoplasmatota</taxon>
        <taxon>Mycoplasmoidales</taxon>
        <taxon>Metamycoplasmataceae</taxon>
        <taxon>Mycoplasmopsis</taxon>
    </lineage>
</organism>
<feature type="coiled-coil region" evidence="1">
    <location>
        <begin position="1887"/>
        <end position="1936"/>
    </location>
</feature>
<name>A0A449AU07_9BACT</name>
<keyword evidence="2" id="KW-0472">Membrane</keyword>
<sequence>MKNRKKIKKMLLTVSATSGSLPLFFLPISLINTTVSSEVVDSKYMSYSQYNKVQDDGIYTNYNTIEGMFFEGWAAGQKKAPIYIGANPSYSKNESGYHKSKYYINNRNNWYRLYDYNTNKEKSDKYGNNYNPAWDLLNPSLILNDSTINTRYYWEKNNNKDSSFFNGDGWDSVNDTKSFRVGFNVDKLRSDDRKFLVGLWISEDLILTGNIKAIVSTRNTNDPFQEVIANPSNVRTYNISVDEKYDVNDVKDGTNSETWYGKEEYKYRINPWISKSYDYTGEFKAGDNHSGFKFYNSNKNNEYAEFTRYYVSDKKRYTTGKTWLNSMHYGSFYKSFPKEINQKITDQYGILWGGVANDYFRKRKIANMIIHDEPALSGDWKYAPVAYNGDQYKLGLYQKQYKDNNNYIYDSLNNNAGSLLILEIKSEDESTAGFTPSLQLEFTVKRNPNTIDVNGVRSGNNASPFTRDSSSKKTYIGFGQFKYESSGWADRQFGSFMKMADRQAYQNIKFNTTEKLVKSEYLLDNDKLPNTTLSLIQYNNGSERLIHSVNKSKYNEVINQDKILAEYKTKNNVDSLTQYSNINNLKLKTSFVNSEDNKKWKIVSENSYLSPNPNIFSFNTTDHDGYLNFNEISYDLTDYEKLKRFANDRTKNKWLTIKQINHLLSQIEQNENFDKTTYSFNSPKWFKYFKEEISNLNNLQGQAEAKRAELRNLVLSTTDKTDWNSEISNKVLFAFADQREAKGPALKLLEIEGWSSNPSTAKTYDLQSELNLNSAAVDRNDDSKVTLQTETEVTKYISDVNDVITKIKQTGKNNLENEFINALNSQSITNKNWSNYNYIQGTKFIIDAINSALSRYNTPYDITTFVPANNIQYKSNKNTILNKIKALSTLYDEIQKIQPIIENIKNDKLVYGKTSSKPTIDNAWYTNFVTKLQNSNNVSNDTSYAFYSQGNLDTFKTQNASKLKTNWIDKILELNGNKNQFTTDINSFTYLDSSVKQSFIQRIPTDKNFVYSESNYQLIDNRKTINDQLTTLIEEAFTQAKTKAKEKINGFSYVSQTLKNTALNNIDSAQLYKNKTDNAQDSWVYFGNDKNLKTIVDELEKQNNYHKQLIDYLESNTLNGKNNVLTQKQKDAFKNDILSKNFADQNAVDEYKKSINNVNDATQNLKNYVTNLNTHTDKYNFASPDKKRDFNAYKMVADSLVSGKSSVVDASKITKLQSDLTNAYNALDGDSFINKIKRLNYLTENLQNLIINQIKPADPNQRQAIYEKAKKLNDDFGTTDLTLINTYNSAKSNSDYTDGSKARKSAFDSALTSINAKLNASKNKLEQPTLIPTNYTNFIENYIREYNELKSTIVTAYNNLDGNEITAEKARLNAINLTFDYTSKKSTLPSRITESRITNDLANNSNANVINTNFNKNDTDGTVGFNYQLVSTDSKFDYLPTDEKIKSDIKPATINGFLTLLEQKRLEVIKYINDSSHLIQSEKTTLKSEANSADSITALESINEKAKIWELSNTVKTEYSYLNNNQIQAVVDKIRAKTTLTEANTVFTTAQNLNGAMKNLHNKVIEELKVLIPNNSLNDDQNKSTKTAIHYKLSDLNKQSAYDQALKNAQDLLNKTSGENKNQSEVNGILSALNTAYTALNGNENRSDLHSKIEQLSHLSATQKQDLKDLVDAANSKTDAQTIYEKGKLLNDKIGEFKEKITEAERAKATEAYTEDTTANQGTFDSALGNAKSELATLQGKSLSSLNASAIETKATEVATKTTTLNNAIEDLDGYRNKVKKSLDNWEYLTPKQVKDLQDKVDSKSKKPTDDEVNAILGEGLRWAKETAKTKITSDIYPNLSASEINTYKGFIDSGSITKTADQKYDKKLKDFVNQAAQDNKTKQNAIDAIQALNNLTQAQKDRLKNKVKAQVVSQSESIKNEATKLDNAIRLLNEEVFRELKVLSENNALTIQNMFAANKTANKYELADTKLKNTYETELTKVQGLIAKVNVTKSEIDDAKTSLKAAFNALNGDTKLNEIEKEIDKLNNLTDNQKEQIKNLVTNADTQEKANQILEKAKELNKAIGDLKAKIEEAKNTKQDSIYSSDTTDKKSAFDNAITESETKLDEHLKVNLGHLSVEQILEKAKEVQADIKTLDDEIKKLDGKKQALRDEINAYSTNLISEEEKKSYIERIDALDQTNPDSNQANQILSDAFNKAKEKAKEIVNALDNLSNADKKTYTDALTNASKGVASAPDSNLKSIIEQAKAAQKTKQDAIDRIKKLTNLTPDQKLELEKQIKEGTTGGVADIEKKANDLNNAIPEAKNEITAKENSKDTINYKWADDDLKTAFDEKLKALKDLIASKDATAEQIKAAKKEIQDAADALNGDQKHTALDNRVDQLSNINETRRNELKEKIKTLDNYSEAEKLATNAESLNEAIKNLKDKILEAENTKNQEFYTLDSDAKKNKFDKAINTAKEELKAYQDTNLTTLDDTAIETKKTEIATKVTNLQGEIDKLDGYRHAFKESLKDKWNLLTDNDFNTLNRMIDDPNFKKNPQDVDKRTVLDKGLELAKNNATSKLRKQNYPNLSDADLKALKNEITNATLNSTATNSDTKFDDNVQAVLNKASQQNQEKQAKIAEIQNLSNLNQSQKDALVQEVKDSLHSQAQSVLEKAKTLDEKMKQLKDKVAEESTNKALDAYQNVSEGVKKAYENALENAKKVINNQPANNGVSIPANADATQVDQLISALDTALVDIKKDAAKNAVDNLNNLSKTEKNEYKNQIDQVNTPEEVETIKEKSKNANDKKEEYIDRINQTPGLSEKEKQDYINRIKDTKFDSSEENNDQKFENIVLDATKKGLKNQIDGTYAYLNPKQKDDLKNLIDSKTTIAESQEAFNSYSELNEKMKKLKDEVIPAIEAKVQQDQNKKYSKATAITKDAFDAQLDAAKDLLTSITNNGKNTLGTFIANVNTNNSLENLFAKLDGEIVVAKEKINDKTQFENLNKSEIEKLNEKLDAINLLDSDYVTQISKVIDQASAINTAKQERINQINGLSNLSDDTSDAKPVSEKQALINEIKNTVVEINANANPVSITEDSANALDAIVLKAQKQDLINQIDTAYEHLNPKQKQDLIRAIQDANDLNTAQNAFNDDASVNTNMKSLKDIVKEFTDKDVANLYDYKFASNPAKQHYDDVFAAAKELINSSQNNGSANPSLTTLIADNTTLGSVKEAFTNLDGLKNKAIFAVKALDNLNPTEVQKLSNEINNVSNTDANKAQLIDAIVAKANEYNQAKADTIAKLKKLTDLTEEQLKDYVKQVKEVEFTDTDQNPSAQDKLDKILDKAKKQGYKNLIDQLNSINQNQKDAYKARIENAQDEATINQILEEARDYDELKAKADALKIELDNYKNTIDYPLSEDEFKTSYDDKLTDLANEINDQSHANDLAALQELVEKAQQAKEALNGIEKNLEIAQAIEKLNNLSTEQQTQLKTLVEAQNSLADAQTIKQNASDLNTKLTELKAKLTDANEVKNQPIYLLESQNEQDALNNAITQADQLLSNVQNTQFDQNNLTNLATLDQDAQAKTESLNNAIKQLNGVHKDLIAKIDEFKLLTAEQKAALKETVKTFDKNLTKEKVLSHLENYLENSKSNAQTQVAQLSNLSDSEKTAYKQKLTNAGLKYENSTNPDWVIQAQDENNAKLKFDHDVVVILKQAQADNAAKEALIDHINNDLANLTQNQKTTLVNNVKAADASQVADLTKYTDDLDKAMLDYKNENFADIKNEIDYTQALSEKQKAFDVQLENQKNNTNVQNGADFDLDTVKAEHAKLIAAREALDGEERLAEAKAKAKTKVNNEYNNLSDAQKEAAKKSIDKQNTIADVEAKDVNHSALDSATELLNKHISEEAATKADIKYTGSEAAKRQAYDDAIATAKELQAKLQDTNTVADELLNTQAIQDINNRVQNALDALNGEQNMQKVRNDANNVIDSLEELNQSQKDSLKQTISKQTTPEAVAQETAKARELDAAMKKLNDVYKVELVNKTKESIRYTNADEKLQKNYDDALLAAAKVSKVDESQTNKKTALVDIEAVKKLATNLENAKVALNGDVKLNEAHNDAEEFINNLQHLNDAQKTELIKQAKEKDSIAQTQAIKDKAQKLDDAMKALKDAIATVQKELQANPVKYDNADQELKDAYDQIAKIAKDLVAPNGENKDQNAVETIKNSLIEAKKALNGDVKFAKDKNNLINEIIQNPDLTPSQKDKLVEVVNQASDSDELEKAKELFDTIKSKMEELRNVQKQAKELQNSDKYANASIQTRQPLDQDIVKNDEFLNSDLSEPIDWAAIKDQIDQLIAKTKTDIANLSQESQENLDQAKESALAYLDDLSSLNNAQLDNFKDQINAGNLISDTSDSIESIKEIANELNDLMSKLNDYIENVVESANNVDPRTSVNYINADQELKDTFDASYANATTLVDKELGANLNFDETNDVYLKLKKDFEALNGEQNKRLNAGELEKLVNEASEFVQKAPYTTSTPEKQNSYNVAIEDGKKVLENLESATVKEIQEAIDKIKDAIKQIYDNKDDLKNIVDELPNLSEQEKEHFKDLIQNEEDPVKRDEILREAQKINNQKQELINLINEQPNLSNTDKEQLIDKVINADSSQENWYDKLKDDITKANELIKKLVDDISNHTLNNDELDELIKDLADAGVTNPDYDKIVDGLKKYNDLTNALTNYRNSHVLDENYQDLKDALVAAINDTVDFAVTHEELSKLKDQLVLQKEQLNQVANGEMNLVNSLINKDQSKFDEALNSINQIISDKYSEFNKELKDKNYFKITNKPASQISENDINLINSIEQKDASKVIYSALQEALKTKSKADNLSIFWWILLGLFTAGIGPSIYFIAKKSKKDEE</sequence>
<feature type="domain" description="Extracellular matrix-binding protein ebh GA module" evidence="3">
    <location>
        <begin position="1633"/>
        <end position="1688"/>
    </location>
</feature>
<feature type="coiled-coil region" evidence="1">
    <location>
        <begin position="4528"/>
        <end position="4555"/>
    </location>
</feature>
<feature type="coiled-coil region" evidence="1">
    <location>
        <begin position="2738"/>
        <end position="2792"/>
    </location>
</feature>
<feature type="coiled-coil region" evidence="1">
    <location>
        <begin position="2017"/>
        <end position="2078"/>
    </location>
</feature>
<reference evidence="4 5" key="1">
    <citation type="submission" date="2019-01" db="EMBL/GenBank/DDBJ databases">
        <authorList>
            <consortium name="Pathogen Informatics"/>
        </authorList>
    </citation>
    <scope>NUCLEOTIDE SEQUENCE [LARGE SCALE GENOMIC DNA]</scope>
    <source>
        <strain evidence="4 5">NCTC10194</strain>
    </source>
</reference>
<proteinExistence type="predicted"/>
<dbReference type="Proteomes" id="UP000290815">
    <property type="component" value="Chromosome"/>
</dbReference>
<feature type="domain" description="Extracellular matrix-binding protein ebh GA module" evidence="3">
    <location>
        <begin position="1449"/>
        <end position="1507"/>
    </location>
</feature>
<feature type="domain" description="Extracellular matrix-binding protein ebh GA module" evidence="3">
    <location>
        <begin position="2004"/>
        <end position="2059"/>
    </location>
</feature>